<dbReference type="InterPro" id="IPR024412">
    <property type="entry name" value="Lsr2_dim_dom"/>
</dbReference>
<evidence type="ECO:0000259" key="3">
    <source>
        <dbReference type="Pfam" id="PF23359"/>
    </source>
</evidence>
<sequence length="100" mass="11119">MAQKAEIVLIDDLDGSRATETVLFGLDGRHYELDLSTANAKQLRKDLKAYVGAARVTAPPAPRRQAAVIRQWAQENGYEVSVRGRIHRDVIEAYNNAAQK</sequence>
<keyword evidence="1" id="KW-0238">DNA-binding</keyword>
<dbReference type="Pfam" id="PF23359">
    <property type="entry name" value="Lsr2_DNA-bd"/>
    <property type="match status" value="1"/>
</dbReference>
<evidence type="ECO:0000313" key="4">
    <source>
        <dbReference type="EMBL" id="MFC4430993.1"/>
    </source>
</evidence>
<dbReference type="InterPro" id="IPR055370">
    <property type="entry name" value="Lsr2_DNA-bd"/>
</dbReference>
<feature type="domain" description="Lsr2 dimerization" evidence="2">
    <location>
        <begin position="1"/>
        <end position="55"/>
    </location>
</feature>
<dbReference type="Pfam" id="PF11774">
    <property type="entry name" value="Lsr2"/>
    <property type="match status" value="1"/>
</dbReference>
<feature type="domain" description="Lsr2 DNA-binding" evidence="3">
    <location>
        <begin position="62"/>
        <end position="97"/>
    </location>
</feature>
<dbReference type="Proteomes" id="UP001595965">
    <property type="component" value="Unassembled WGS sequence"/>
</dbReference>
<dbReference type="InterPro" id="IPR036625">
    <property type="entry name" value="E3-bd_dom_sf"/>
</dbReference>
<proteinExistence type="predicted"/>
<organism evidence="4 5">
    <name type="scientific">Citricoccus alkalitolerans</name>
    <dbReference type="NCBI Taxonomy" id="246603"/>
    <lineage>
        <taxon>Bacteria</taxon>
        <taxon>Bacillati</taxon>
        <taxon>Actinomycetota</taxon>
        <taxon>Actinomycetes</taxon>
        <taxon>Micrococcales</taxon>
        <taxon>Micrococcaceae</taxon>
        <taxon>Citricoccus</taxon>
    </lineage>
</organism>
<dbReference type="Gene3D" id="3.30.60.230">
    <property type="entry name" value="Lsr2, dimerization domain"/>
    <property type="match status" value="1"/>
</dbReference>
<reference evidence="5" key="1">
    <citation type="journal article" date="2019" name="Int. J. Syst. Evol. Microbiol.">
        <title>The Global Catalogue of Microorganisms (GCM) 10K type strain sequencing project: providing services to taxonomists for standard genome sequencing and annotation.</title>
        <authorList>
            <consortium name="The Broad Institute Genomics Platform"/>
            <consortium name="The Broad Institute Genome Sequencing Center for Infectious Disease"/>
            <person name="Wu L."/>
            <person name="Ma J."/>
        </authorList>
    </citation>
    <scope>NUCLEOTIDE SEQUENCE [LARGE SCALE GENOMIC DNA]</scope>
    <source>
        <strain evidence="5">CGMCC 1.12125</strain>
    </source>
</reference>
<name>A0ABV8Y5A3_9MICC</name>
<evidence type="ECO:0000259" key="2">
    <source>
        <dbReference type="Pfam" id="PF11774"/>
    </source>
</evidence>
<keyword evidence="5" id="KW-1185">Reference proteome</keyword>
<evidence type="ECO:0000313" key="5">
    <source>
        <dbReference type="Proteomes" id="UP001595965"/>
    </source>
</evidence>
<dbReference type="EMBL" id="JBHSEN010000003">
    <property type="protein sequence ID" value="MFC4430993.1"/>
    <property type="molecule type" value="Genomic_DNA"/>
</dbReference>
<accession>A0ABV8Y5A3</accession>
<gene>
    <name evidence="4" type="ORF">ACFO0K_15085</name>
</gene>
<evidence type="ECO:0000256" key="1">
    <source>
        <dbReference type="ARBA" id="ARBA00023125"/>
    </source>
</evidence>
<comment type="caution">
    <text evidence="4">The sequence shown here is derived from an EMBL/GenBank/DDBJ whole genome shotgun (WGS) entry which is preliminary data.</text>
</comment>
<dbReference type="RefSeq" id="WP_344231095.1">
    <property type="nucleotide sequence ID" value="NZ_BAAALH010000003.1"/>
</dbReference>
<dbReference type="Gene3D" id="4.10.320.10">
    <property type="entry name" value="E3-binding domain"/>
    <property type="match status" value="1"/>
</dbReference>
<dbReference type="InterPro" id="IPR042261">
    <property type="entry name" value="Lsr2-like_dimerization"/>
</dbReference>
<protein>
    <submittedName>
        <fullName evidence="4">Lsr2 family protein</fullName>
    </submittedName>
</protein>